<sequence length="93" mass="10409">QFGEMMFTHFGLTGPTILSLSHTVGKLLRKKNPQVTIEINLKPALTAEVLDKRLQKDFDLYSKKQLSNGMKDLLPVNLIPIVIKLAELNPAKP</sequence>
<proteinExistence type="predicted"/>
<organism evidence="2">
    <name type="scientific">human gut metagenome</name>
    <dbReference type="NCBI Taxonomy" id="408170"/>
    <lineage>
        <taxon>unclassified sequences</taxon>
        <taxon>metagenomes</taxon>
        <taxon>organismal metagenomes</taxon>
    </lineage>
</organism>
<name>W1XLF5_9ZZZZ</name>
<protein>
    <submittedName>
        <fullName evidence="2">HI0933 family protein</fullName>
    </submittedName>
</protein>
<dbReference type="AlphaFoldDB" id="W1XLF5"/>
<dbReference type="EMBL" id="AZMM01014302">
    <property type="protein sequence ID" value="ETJ31193.1"/>
    <property type="molecule type" value="Genomic_DNA"/>
</dbReference>
<dbReference type="SUPFAM" id="SSF160996">
    <property type="entry name" value="HI0933 insert domain-like"/>
    <property type="match status" value="1"/>
</dbReference>
<feature type="domain" description="RsdA/BaiN/AoA(So)-like insert" evidence="1">
    <location>
        <begin position="1"/>
        <end position="91"/>
    </location>
</feature>
<accession>W1XLF5</accession>
<gene>
    <name evidence="2" type="ORF">Q604_UNBC14302G0001</name>
</gene>
<feature type="non-terminal residue" evidence="2">
    <location>
        <position position="1"/>
    </location>
</feature>
<feature type="non-terminal residue" evidence="2">
    <location>
        <position position="93"/>
    </location>
</feature>
<evidence type="ECO:0000259" key="1">
    <source>
        <dbReference type="Pfam" id="PF22780"/>
    </source>
</evidence>
<dbReference type="Gene3D" id="2.40.30.10">
    <property type="entry name" value="Translation factors"/>
    <property type="match status" value="1"/>
</dbReference>
<evidence type="ECO:0000313" key="2">
    <source>
        <dbReference type="EMBL" id="ETJ31193.1"/>
    </source>
</evidence>
<comment type="caution">
    <text evidence="2">The sequence shown here is derived from an EMBL/GenBank/DDBJ whole genome shotgun (WGS) entry which is preliminary data.</text>
</comment>
<reference evidence="2" key="1">
    <citation type="submission" date="2013-12" db="EMBL/GenBank/DDBJ databases">
        <title>A Varibaculum cambriense genome reconstructed from a premature infant gut community with otherwise low bacterial novelty that shifts toward anaerobic metabolism during the third week of life.</title>
        <authorList>
            <person name="Brown C.T."/>
            <person name="Sharon I."/>
            <person name="Thomas B.C."/>
            <person name="Castelle C.J."/>
            <person name="Morowitz M.J."/>
            <person name="Banfield J.F."/>
        </authorList>
    </citation>
    <scope>NUCLEOTIDE SEQUENCE</scope>
</reference>
<dbReference type="InterPro" id="IPR055178">
    <property type="entry name" value="RsdA/BaiN/AoA(So)-like_dom"/>
</dbReference>
<dbReference type="Pfam" id="PF22780">
    <property type="entry name" value="HI0933_like_1st"/>
    <property type="match status" value="1"/>
</dbReference>